<proteinExistence type="inferred from homology"/>
<comment type="caution">
    <text evidence="5">The sequence shown here is derived from an EMBL/GenBank/DDBJ whole genome shotgun (WGS) entry which is preliminary data.</text>
</comment>
<organism evidence="5 6">
    <name type="scientific">Dipteronia sinensis</name>
    <dbReference type="NCBI Taxonomy" id="43782"/>
    <lineage>
        <taxon>Eukaryota</taxon>
        <taxon>Viridiplantae</taxon>
        <taxon>Streptophyta</taxon>
        <taxon>Embryophyta</taxon>
        <taxon>Tracheophyta</taxon>
        <taxon>Spermatophyta</taxon>
        <taxon>Magnoliopsida</taxon>
        <taxon>eudicotyledons</taxon>
        <taxon>Gunneridae</taxon>
        <taxon>Pentapetalae</taxon>
        <taxon>rosids</taxon>
        <taxon>malvids</taxon>
        <taxon>Sapindales</taxon>
        <taxon>Sapindaceae</taxon>
        <taxon>Hippocastanoideae</taxon>
        <taxon>Acereae</taxon>
        <taxon>Dipteronia</taxon>
    </lineage>
</organism>
<dbReference type="PANTHER" id="PTHR24096:SF251">
    <property type="entry name" value="4-COUMARATE--COA LIGASE-LIKE 9"/>
    <property type="match status" value="1"/>
</dbReference>
<keyword evidence="2" id="KW-0436">Ligase</keyword>
<evidence type="ECO:0000259" key="3">
    <source>
        <dbReference type="Pfam" id="PF00501"/>
    </source>
</evidence>
<dbReference type="GO" id="GO:0016405">
    <property type="term" value="F:CoA-ligase activity"/>
    <property type="evidence" value="ECO:0007669"/>
    <property type="project" value="TreeGrafter"/>
</dbReference>
<dbReference type="InterPro" id="IPR000873">
    <property type="entry name" value="AMP-dep_synth/lig_dom"/>
</dbReference>
<dbReference type="PANTHER" id="PTHR24096">
    <property type="entry name" value="LONG-CHAIN-FATTY-ACID--COA LIGASE"/>
    <property type="match status" value="1"/>
</dbReference>
<accession>A0AAE0DS56</accession>
<gene>
    <name evidence="5" type="ORF">Dsin_031472</name>
</gene>
<dbReference type="InterPro" id="IPR042099">
    <property type="entry name" value="ANL_N_sf"/>
</dbReference>
<reference evidence="5" key="1">
    <citation type="journal article" date="2023" name="Plant J.">
        <title>Genome sequences and population genomics provide insights into the demographic history, inbreeding, and mutation load of two 'living fossil' tree species of Dipteronia.</title>
        <authorList>
            <person name="Feng Y."/>
            <person name="Comes H.P."/>
            <person name="Chen J."/>
            <person name="Zhu S."/>
            <person name="Lu R."/>
            <person name="Zhang X."/>
            <person name="Li P."/>
            <person name="Qiu J."/>
            <person name="Olsen K.M."/>
            <person name="Qiu Y."/>
        </authorList>
    </citation>
    <scope>NUCLEOTIDE SEQUENCE</scope>
    <source>
        <strain evidence="5">NBL</strain>
    </source>
</reference>
<evidence type="ECO:0000313" key="5">
    <source>
        <dbReference type="EMBL" id="KAK3184186.1"/>
    </source>
</evidence>
<evidence type="ECO:0000256" key="1">
    <source>
        <dbReference type="ARBA" id="ARBA00006432"/>
    </source>
</evidence>
<evidence type="ECO:0000256" key="2">
    <source>
        <dbReference type="ARBA" id="ARBA00022598"/>
    </source>
</evidence>
<feature type="domain" description="AMP-dependent synthetase/ligase" evidence="3">
    <location>
        <begin position="55"/>
        <end position="408"/>
    </location>
</feature>
<dbReference type="AlphaFoldDB" id="A0AAE0DS56"/>
<dbReference type="Pfam" id="PF13193">
    <property type="entry name" value="AMP-binding_C"/>
    <property type="match status" value="1"/>
</dbReference>
<dbReference type="SUPFAM" id="SSF56801">
    <property type="entry name" value="Acetyl-CoA synthetase-like"/>
    <property type="match status" value="1"/>
</dbReference>
<evidence type="ECO:0000313" key="6">
    <source>
        <dbReference type="Proteomes" id="UP001281410"/>
    </source>
</evidence>
<dbReference type="EMBL" id="JANJYJ010000010">
    <property type="protein sequence ID" value="KAK3184186.1"/>
    <property type="molecule type" value="Genomic_DNA"/>
</dbReference>
<evidence type="ECO:0000259" key="4">
    <source>
        <dbReference type="Pfam" id="PF13193"/>
    </source>
</evidence>
<protein>
    <recommendedName>
        <fullName evidence="7">AMP-dependent synthetase/ligase domain-containing protein</fullName>
    </recommendedName>
</protein>
<dbReference type="InterPro" id="IPR045851">
    <property type="entry name" value="AMP-bd_C_sf"/>
</dbReference>
<name>A0AAE0DS56_9ROSI</name>
<dbReference type="Gene3D" id="3.30.300.30">
    <property type="match status" value="1"/>
</dbReference>
<dbReference type="Pfam" id="PF00501">
    <property type="entry name" value="AMP-binding"/>
    <property type="match status" value="1"/>
</dbReference>
<keyword evidence="6" id="KW-1185">Reference proteome</keyword>
<sequence>MAAAKTSLQIDPKSGFCSHTKIFRSLRPSITLPPPSQPLSAAQFTLSLLHSTTTNFSETPFLINHVTGHNISYSDFLHQIKSLAFSLQKQYSLSKGDVAFILSPNSHKIPSLYLSLLSLGVIIAPANPDDSISELTHQIQLSKPSIVFATSHTSHKLPPNVRTILIDSPEFSSLFTQHSNINSNVDCIGSNVVVNQSDIAAIVYSSGTTGRNKGVLLSHGNLIARIAMFRAIDPFEIGVTQRVSLIRQPLFGSFRIIYMMKAISMGETLVLAETSDLEAVLQVVHDYKLNYCSVPPSFIVSMVKSDLTKYDLSSLRFLVSGGAPLGKEFLANFKEKFPNLEILDEYGLTETGELAAMRFPDEINQLGSVGRLVELMEAKIVDPLTGELLSPGQRGELWVRGPTTMKGYIGDEKATAETVDSEGWLKTGDLCFFDSNGFLFIVDRLKDVIKYNGFQVVLPTELEHLLLSNTDIADAAVVSYPDEEFGHIPMAFVVRKPGSTINEAQIMDYIAKQA</sequence>
<evidence type="ECO:0008006" key="7">
    <source>
        <dbReference type="Google" id="ProtNLM"/>
    </source>
</evidence>
<dbReference type="InterPro" id="IPR025110">
    <property type="entry name" value="AMP-bd_C"/>
</dbReference>
<feature type="domain" description="AMP-binding enzyme C-terminal" evidence="4">
    <location>
        <begin position="461"/>
        <end position="513"/>
    </location>
</feature>
<dbReference type="Proteomes" id="UP001281410">
    <property type="component" value="Unassembled WGS sequence"/>
</dbReference>
<comment type="similarity">
    <text evidence="1">Belongs to the ATP-dependent AMP-binding enzyme family.</text>
</comment>
<dbReference type="Gene3D" id="3.40.50.12780">
    <property type="entry name" value="N-terminal domain of ligase-like"/>
    <property type="match status" value="1"/>
</dbReference>